<evidence type="ECO:0000313" key="2">
    <source>
        <dbReference type="Proteomes" id="UP001596011"/>
    </source>
</evidence>
<evidence type="ECO:0000313" key="1">
    <source>
        <dbReference type="EMBL" id="MFC4630502.1"/>
    </source>
</evidence>
<sequence>MTLPLERSAALETEHDLLVSFAEQAEQQGWKDREDWSELRRELGRIPRSLSPREIENRLDGQADKIRRALLRRGHWFDVEHMRSPDSQSDRLMPNGEPLHHAYERSVPAEALERRLAARVGLADTGWTSTTVATRSAMAALHLVLTSLGHMLQPTPDRPLRIGFAGSYFETTTLLEYLSSPVLQVTWLGDDQSSWSDAGAGAAGVPEVLVLEPVRYDWGLRPIDVQALLRTWSERRRRPRIVVIDTTLSSAAWPTAKVLAALGRGPGAPMVIEVRSGLKLDQQGLEVANLGVIDVFAHDQGAPGTPSPEQLGTTLRLMRGTLGAGLSVSSLAALDAPFLLTEAWTRIHAGQVMANNARVAEILASTKGLFREVVHPSLGVSGTVRHAPFVIGRIEGGDAVADHGLVLAVIREAIRERGLVAVHGSSFGFRHTRFETILPRADSGTGLFKVAAGSRAGPSLEGLIEVLQDIGGMDSMKSLRRRYGALTPVPLR</sequence>
<dbReference type="SUPFAM" id="SSF53383">
    <property type="entry name" value="PLP-dependent transferases"/>
    <property type="match status" value="1"/>
</dbReference>
<organism evidence="1 2">
    <name type="scientific">Promicromonospora alba</name>
    <dbReference type="NCBI Taxonomy" id="1616110"/>
    <lineage>
        <taxon>Bacteria</taxon>
        <taxon>Bacillati</taxon>
        <taxon>Actinomycetota</taxon>
        <taxon>Actinomycetes</taxon>
        <taxon>Micrococcales</taxon>
        <taxon>Promicromonosporaceae</taxon>
        <taxon>Promicromonospora</taxon>
    </lineage>
</organism>
<gene>
    <name evidence="1" type="ORF">ACFO6V_19815</name>
</gene>
<comment type="caution">
    <text evidence="1">The sequence shown here is derived from an EMBL/GenBank/DDBJ whole genome shotgun (WGS) entry which is preliminary data.</text>
</comment>
<dbReference type="InterPro" id="IPR015424">
    <property type="entry name" value="PyrdxlP-dep_Trfase"/>
</dbReference>
<dbReference type="EMBL" id="JBHSFI010000006">
    <property type="protein sequence ID" value="MFC4630502.1"/>
    <property type="molecule type" value="Genomic_DNA"/>
</dbReference>
<dbReference type="Proteomes" id="UP001596011">
    <property type="component" value="Unassembled WGS sequence"/>
</dbReference>
<dbReference type="RefSeq" id="WP_377138318.1">
    <property type="nucleotide sequence ID" value="NZ_JBHSFI010000006.1"/>
</dbReference>
<keyword evidence="2" id="KW-1185">Reference proteome</keyword>
<name>A0ABV9HK01_9MICO</name>
<accession>A0ABV9HK01</accession>
<proteinExistence type="predicted"/>
<protein>
    <submittedName>
        <fullName evidence="1">Uncharacterized protein</fullName>
    </submittedName>
</protein>
<reference evidence="2" key="1">
    <citation type="journal article" date="2019" name="Int. J. Syst. Evol. Microbiol.">
        <title>The Global Catalogue of Microorganisms (GCM) 10K type strain sequencing project: providing services to taxonomists for standard genome sequencing and annotation.</title>
        <authorList>
            <consortium name="The Broad Institute Genomics Platform"/>
            <consortium name="The Broad Institute Genome Sequencing Center for Infectious Disease"/>
            <person name="Wu L."/>
            <person name="Ma J."/>
        </authorList>
    </citation>
    <scope>NUCLEOTIDE SEQUENCE [LARGE SCALE GENOMIC DNA]</scope>
    <source>
        <strain evidence="2">CCUG 42722</strain>
    </source>
</reference>